<feature type="transmembrane region" description="Helical" evidence="6">
    <location>
        <begin position="311"/>
        <end position="328"/>
    </location>
</feature>
<evidence type="ECO:0000313" key="8">
    <source>
        <dbReference type="Proteomes" id="UP000030693"/>
    </source>
</evidence>
<feature type="transmembrane region" description="Helical" evidence="6">
    <location>
        <begin position="284"/>
        <end position="305"/>
    </location>
</feature>
<feature type="transmembrane region" description="Helical" evidence="6">
    <location>
        <begin position="381"/>
        <end position="410"/>
    </location>
</feature>
<dbReference type="GO" id="GO:0016780">
    <property type="term" value="F:phosphotransferase activity, for other substituted phosphate groups"/>
    <property type="evidence" value="ECO:0007669"/>
    <property type="project" value="InterPro"/>
</dbReference>
<dbReference type="Pfam" id="PF01066">
    <property type="entry name" value="CDP-OH_P_transf"/>
    <property type="match status" value="1"/>
</dbReference>
<dbReference type="OrthoDB" id="196717at2759"/>
<evidence type="ECO:0000313" key="7">
    <source>
        <dbReference type="EMBL" id="KCV71128.1"/>
    </source>
</evidence>
<evidence type="ECO:0000256" key="2">
    <source>
        <dbReference type="ARBA" id="ARBA00010441"/>
    </source>
</evidence>
<keyword evidence="3 5" id="KW-0808">Transferase</keyword>
<feature type="transmembrane region" description="Helical" evidence="6">
    <location>
        <begin position="58"/>
        <end position="79"/>
    </location>
</feature>
<feature type="transmembrane region" description="Helical" evidence="6">
    <location>
        <begin position="190"/>
        <end position="209"/>
    </location>
</feature>
<keyword evidence="8" id="KW-1185">Reference proteome</keyword>
<dbReference type="GO" id="GO:0008654">
    <property type="term" value="P:phospholipid biosynthetic process"/>
    <property type="evidence" value="ECO:0007669"/>
    <property type="project" value="InterPro"/>
</dbReference>
<dbReference type="Gene3D" id="1.20.120.1760">
    <property type="match status" value="1"/>
</dbReference>
<dbReference type="InterPro" id="IPR048254">
    <property type="entry name" value="CDP_ALCOHOL_P_TRANSF_CS"/>
</dbReference>
<evidence type="ECO:0000256" key="3">
    <source>
        <dbReference type="ARBA" id="ARBA00022679"/>
    </source>
</evidence>
<organism evidence="7">
    <name type="scientific">Fonticula alba</name>
    <name type="common">Slime mold</name>
    <dbReference type="NCBI Taxonomy" id="691883"/>
    <lineage>
        <taxon>Eukaryota</taxon>
        <taxon>Rotosphaerida</taxon>
        <taxon>Fonticulaceae</taxon>
        <taxon>Fonticula</taxon>
    </lineage>
</organism>
<dbReference type="AlphaFoldDB" id="A0A058ZB31"/>
<dbReference type="PIRSF" id="PIRSF015665">
    <property type="entry name" value="CHOPT"/>
    <property type="match status" value="1"/>
</dbReference>
<feature type="transmembrane region" description="Helical" evidence="6">
    <location>
        <begin position="85"/>
        <end position="104"/>
    </location>
</feature>
<dbReference type="RefSeq" id="XP_009494251.1">
    <property type="nucleotide sequence ID" value="XM_009495976.1"/>
</dbReference>
<evidence type="ECO:0000256" key="5">
    <source>
        <dbReference type="RuleBase" id="RU003750"/>
    </source>
</evidence>
<dbReference type="PANTHER" id="PTHR10414">
    <property type="entry name" value="ETHANOLAMINEPHOSPHOTRANSFERASE"/>
    <property type="match status" value="1"/>
</dbReference>
<evidence type="ECO:0000256" key="1">
    <source>
        <dbReference type="ARBA" id="ARBA00004370"/>
    </source>
</evidence>
<evidence type="ECO:0000256" key="4">
    <source>
        <dbReference type="ARBA" id="ARBA00023136"/>
    </source>
</evidence>
<sequence>MRLLPQGMLDLGIHPEALKGLDSYKYGAVDKSPVTKYVMKPYWDWAATLFPMWMAPNLITLLGFSAIIVSLLLTFLLFPDLEENSAFQWVYFFFAAALHLYQTLDNVDGRQARRTGSSSPLGELFDHGVDALNCSFGAIVQAAAMGLGFTWRTVALLLLTVGPFYLSTWEEYHTGVLYLGYINGPTEGNIMATLLIALSGVFGTAIWTLPISQFLPGGWWDSKNAIGQFWAGVSNAFEYGDPEAGPAFTDVMFLFLFTLIIVIQLPLSVSNIRRHYAAKGRSSAGALLGIIPMLVYFVLVFSIAFANDQRIIVNNAVSFVLMAGIAFGRHASKITQAYVTRQPFPWATVQYIPLLVLFVNTFSMQLFGLEPFWDATTESQMIVLFAVLHVLLYVYSAVRVVNAFCGYLGIQALRIRPKND</sequence>
<dbReference type="GeneID" id="20526804"/>
<protein>
    <recommendedName>
        <fullName evidence="9">Ethanolaminephosphotransferase</fullName>
    </recommendedName>
</protein>
<proteinExistence type="inferred from homology"/>
<name>A0A058ZB31_FONAL</name>
<keyword evidence="4 6" id="KW-0472">Membrane</keyword>
<dbReference type="InterPro" id="IPR014472">
    <property type="entry name" value="CHOPT"/>
</dbReference>
<dbReference type="EMBL" id="KB932203">
    <property type="protein sequence ID" value="KCV71128.1"/>
    <property type="molecule type" value="Genomic_DNA"/>
</dbReference>
<dbReference type="PANTHER" id="PTHR10414:SF77">
    <property type="entry name" value="CDP-ALCOHOL PHOSPHATIDYLTRANSFERASE FAMILY PROTEIN"/>
    <property type="match status" value="1"/>
</dbReference>
<comment type="subcellular location">
    <subcellularLocation>
        <location evidence="1">Membrane</location>
    </subcellularLocation>
</comment>
<dbReference type="eggNOG" id="KOG2877">
    <property type="taxonomic scope" value="Eukaryota"/>
</dbReference>
<feature type="transmembrane region" description="Helical" evidence="6">
    <location>
        <begin position="251"/>
        <end position="272"/>
    </location>
</feature>
<dbReference type="PROSITE" id="PS00379">
    <property type="entry name" value="CDP_ALCOHOL_P_TRANSF"/>
    <property type="match status" value="1"/>
</dbReference>
<accession>A0A058ZB31</accession>
<evidence type="ECO:0008006" key="9">
    <source>
        <dbReference type="Google" id="ProtNLM"/>
    </source>
</evidence>
<dbReference type="OMA" id="VWQKPFL"/>
<dbReference type="GO" id="GO:0016020">
    <property type="term" value="C:membrane"/>
    <property type="evidence" value="ECO:0007669"/>
    <property type="project" value="UniProtKB-SubCell"/>
</dbReference>
<feature type="transmembrane region" description="Helical" evidence="6">
    <location>
        <begin position="349"/>
        <end position="369"/>
    </location>
</feature>
<keyword evidence="6" id="KW-1133">Transmembrane helix</keyword>
<dbReference type="InterPro" id="IPR000462">
    <property type="entry name" value="CDP-OH_P_trans"/>
</dbReference>
<reference evidence="7" key="1">
    <citation type="submission" date="2013-04" db="EMBL/GenBank/DDBJ databases">
        <title>The Genome Sequence of Fonticula alba ATCC 38817.</title>
        <authorList>
            <consortium name="The Broad Institute Genomics Platform"/>
            <person name="Russ C."/>
            <person name="Cuomo C."/>
            <person name="Burger G."/>
            <person name="Gray M.W."/>
            <person name="Holland P.W.H."/>
            <person name="King N."/>
            <person name="Lang F.B.F."/>
            <person name="Roger A.J."/>
            <person name="Ruiz-Trillo I."/>
            <person name="Brown M."/>
            <person name="Walker B."/>
            <person name="Young S."/>
            <person name="Zeng Q."/>
            <person name="Gargeya S."/>
            <person name="Fitzgerald M."/>
            <person name="Haas B."/>
            <person name="Abouelleil A."/>
            <person name="Allen A.W."/>
            <person name="Alvarado L."/>
            <person name="Arachchi H.M."/>
            <person name="Berlin A.M."/>
            <person name="Chapman S.B."/>
            <person name="Gainer-Dewar J."/>
            <person name="Goldberg J."/>
            <person name="Griggs A."/>
            <person name="Gujja S."/>
            <person name="Hansen M."/>
            <person name="Howarth C."/>
            <person name="Imamovic A."/>
            <person name="Ireland A."/>
            <person name="Larimer J."/>
            <person name="McCowan C."/>
            <person name="Murphy C."/>
            <person name="Pearson M."/>
            <person name="Poon T.W."/>
            <person name="Priest M."/>
            <person name="Roberts A."/>
            <person name="Saif S."/>
            <person name="Shea T."/>
            <person name="Sisk P."/>
            <person name="Sykes S."/>
            <person name="Wortman J."/>
            <person name="Nusbaum C."/>
            <person name="Birren B."/>
        </authorList>
    </citation>
    <scope>NUCLEOTIDE SEQUENCE [LARGE SCALE GENOMIC DNA]</scope>
    <source>
        <strain evidence="7">ATCC 38817</strain>
    </source>
</reference>
<comment type="similarity">
    <text evidence="2 5">Belongs to the CDP-alcohol phosphatidyltransferase class-I family.</text>
</comment>
<dbReference type="Proteomes" id="UP000030693">
    <property type="component" value="Unassembled WGS sequence"/>
</dbReference>
<dbReference type="InterPro" id="IPR043130">
    <property type="entry name" value="CDP-OH_PTrfase_TM_dom"/>
</dbReference>
<keyword evidence="6" id="KW-0812">Transmembrane</keyword>
<dbReference type="STRING" id="691883.A0A058ZB31"/>
<gene>
    <name evidence="7" type="ORF">H696_02079</name>
</gene>
<evidence type="ECO:0000256" key="6">
    <source>
        <dbReference type="SAM" id="Phobius"/>
    </source>
</evidence>